<dbReference type="SMART" id="SM00028">
    <property type="entry name" value="TPR"/>
    <property type="match status" value="3"/>
</dbReference>
<keyword evidence="5 7" id="KW-0697">Rotamase</keyword>
<feature type="domain" description="PPIase FKBP-type" evidence="9">
    <location>
        <begin position="1"/>
        <end position="42"/>
    </location>
</feature>
<dbReference type="AlphaFoldDB" id="A0A4P9YCB8"/>
<dbReference type="GO" id="GO:0003755">
    <property type="term" value="F:peptidyl-prolyl cis-trans isomerase activity"/>
    <property type="evidence" value="ECO:0007669"/>
    <property type="project" value="UniProtKB-KW"/>
</dbReference>
<dbReference type="Gene3D" id="1.25.40.10">
    <property type="entry name" value="Tetratricopeptide repeat domain"/>
    <property type="match status" value="1"/>
</dbReference>
<dbReference type="InterPro" id="IPR050754">
    <property type="entry name" value="FKBP4/5/8-like"/>
</dbReference>
<dbReference type="PROSITE" id="PS50005">
    <property type="entry name" value="TPR"/>
    <property type="match status" value="1"/>
</dbReference>
<evidence type="ECO:0000256" key="8">
    <source>
        <dbReference type="PROSITE-ProRule" id="PRU00339"/>
    </source>
</evidence>
<feature type="repeat" description="TPR" evidence="8">
    <location>
        <begin position="139"/>
        <end position="172"/>
    </location>
</feature>
<evidence type="ECO:0000313" key="10">
    <source>
        <dbReference type="EMBL" id="RKP16947.1"/>
    </source>
</evidence>
<reference evidence="11" key="1">
    <citation type="journal article" date="2018" name="Nat. Microbiol.">
        <title>Leveraging single-cell genomics to expand the fungal tree of life.</title>
        <authorList>
            <person name="Ahrendt S.R."/>
            <person name="Quandt C.A."/>
            <person name="Ciobanu D."/>
            <person name="Clum A."/>
            <person name="Salamov A."/>
            <person name="Andreopoulos B."/>
            <person name="Cheng J.F."/>
            <person name="Woyke T."/>
            <person name="Pelin A."/>
            <person name="Henrissat B."/>
            <person name="Reynolds N.K."/>
            <person name="Benny G.L."/>
            <person name="Smith M.E."/>
            <person name="James T.Y."/>
            <person name="Grigoriev I.V."/>
        </authorList>
    </citation>
    <scope>NUCLEOTIDE SEQUENCE [LARGE SCALE GENOMIC DNA]</scope>
    <source>
        <strain evidence="11">CSF55</strain>
    </source>
</reference>
<dbReference type="EMBL" id="ML006124">
    <property type="protein sequence ID" value="RKP16947.1"/>
    <property type="molecule type" value="Genomic_DNA"/>
</dbReference>
<dbReference type="InterPro" id="IPR019734">
    <property type="entry name" value="TPR_rpt"/>
</dbReference>
<evidence type="ECO:0000256" key="6">
    <source>
        <dbReference type="ARBA" id="ARBA00023235"/>
    </source>
</evidence>
<dbReference type="Pfam" id="PF13181">
    <property type="entry name" value="TPR_8"/>
    <property type="match status" value="1"/>
</dbReference>
<keyword evidence="4 8" id="KW-0802">TPR repeat</keyword>
<evidence type="ECO:0000256" key="1">
    <source>
        <dbReference type="ARBA" id="ARBA00000971"/>
    </source>
</evidence>
<protein>
    <recommendedName>
        <fullName evidence="2 7">peptidylprolyl isomerase</fullName>
        <ecNumber evidence="2 7">5.2.1.8</ecNumber>
    </recommendedName>
</protein>
<dbReference type="InterPro" id="IPR046357">
    <property type="entry name" value="PPIase_dom_sf"/>
</dbReference>
<comment type="catalytic activity">
    <reaction evidence="1 7">
        <text>[protein]-peptidylproline (omega=180) = [protein]-peptidylproline (omega=0)</text>
        <dbReference type="Rhea" id="RHEA:16237"/>
        <dbReference type="Rhea" id="RHEA-COMP:10747"/>
        <dbReference type="Rhea" id="RHEA-COMP:10748"/>
        <dbReference type="ChEBI" id="CHEBI:83833"/>
        <dbReference type="ChEBI" id="CHEBI:83834"/>
        <dbReference type="EC" id="5.2.1.8"/>
    </reaction>
</comment>
<proteinExistence type="predicted"/>
<dbReference type="InterPro" id="IPR011990">
    <property type="entry name" value="TPR-like_helical_dom_sf"/>
</dbReference>
<dbReference type="PANTHER" id="PTHR46512">
    <property type="entry name" value="PEPTIDYLPROLYL ISOMERASE"/>
    <property type="match status" value="1"/>
</dbReference>
<evidence type="ECO:0000256" key="3">
    <source>
        <dbReference type="ARBA" id="ARBA00022737"/>
    </source>
</evidence>
<name>A0A4P9YCB8_ROZAC</name>
<dbReference type="SUPFAM" id="SSF48452">
    <property type="entry name" value="TPR-like"/>
    <property type="match status" value="1"/>
</dbReference>
<evidence type="ECO:0000259" key="9">
    <source>
        <dbReference type="PROSITE" id="PS50059"/>
    </source>
</evidence>
<evidence type="ECO:0000256" key="7">
    <source>
        <dbReference type="PROSITE-ProRule" id="PRU00277"/>
    </source>
</evidence>
<evidence type="ECO:0000313" key="11">
    <source>
        <dbReference type="Proteomes" id="UP000281549"/>
    </source>
</evidence>
<dbReference type="Gene3D" id="3.10.50.40">
    <property type="match status" value="1"/>
</dbReference>
<evidence type="ECO:0000256" key="4">
    <source>
        <dbReference type="ARBA" id="ARBA00022803"/>
    </source>
</evidence>
<organism evidence="10 11">
    <name type="scientific">Rozella allomycis (strain CSF55)</name>
    <dbReference type="NCBI Taxonomy" id="988480"/>
    <lineage>
        <taxon>Eukaryota</taxon>
        <taxon>Fungi</taxon>
        <taxon>Fungi incertae sedis</taxon>
        <taxon>Cryptomycota</taxon>
        <taxon>Cryptomycota incertae sedis</taxon>
        <taxon>Rozella</taxon>
    </lineage>
</organism>
<dbReference type="EC" id="5.2.1.8" evidence="2 7"/>
<accession>A0A4P9YCB8</accession>
<evidence type="ECO:0000256" key="2">
    <source>
        <dbReference type="ARBA" id="ARBA00013194"/>
    </source>
</evidence>
<dbReference type="PANTHER" id="PTHR46512:SF9">
    <property type="entry name" value="PEPTIDYLPROLYL ISOMERASE"/>
    <property type="match status" value="1"/>
</dbReference>
<dbReference type="Proteomes" id="UP000281549">
    <property type="component" value="Unassembled WGS sequence"/>
</dbReference>
<dbReference type="Pfam" id="PF00254">
    <property type="entry name" value="FKBP_C"/>
    <property type="match status" value="1"/>
</dbReference>
<evidence type="ECO:0000256" key="5">
    <source>
        <dbReference type="ARBA" id="ARBA00023110"/>
    </source>
</evidence>
<dbReference type="PROSITE" id="PS50059">
    <property type="entry name" value="FKBP_PPIASE"/>
    <property type="match status" value="1"/>
</dbReference>
<keyword evidence="3" id="KW-0677">Repeat</keyword>
<sequence length="204" mass="23039">MRVGEISELICTPEYAYGASGSPPKIPPNSTLKFEVELIDYEKIADTTADKIKFATDRKLLGNEKFKAQKYESALNFYEKGLKFVESTWGVEDENEKKQFESLKLSILLNIAACCLKVKDFIKVKTACKKALEIDSKNVKAMFRLGSALAALNEFDESFETLEKARELDLEDKGICVEIENAKKLKAAFELKQKNLYARMVKGI</sequence>
<gene>
    <name evidence="10" type="ORF">ROZALSC1DRAFT_16963</name>
</gene>
<dbReference type="SUPFAM" id="SSF54534">
    <property type="entry name" value="FKBP-like"/>
    <property type="match status" value="1"/>
</dbReference>
<dbReference type="InterPro" id="IPR001179">
    <property type="entry name" value="PPIase_FKBP_dom"/>
</dbReference>
<keyword evidence="6 7" id="KW-0413">Isomerase</keyword>